<reference evidence="1 2" key="1">
    <citation type="journal article" date="2014" name="Int. J. Syst. Evol. Microbiol.">
        <title>Leptospira mayottensis sp. nov., a pathogenic species of the genus Leptospira isolated from humans.</title>
        <authorList>
            <person name="Bourhy P."/>
            <person name="Collet L."/>
            <person name="Brisse S."/>
            <person name="Picardeau M."/>
        </authorList>
    </citation>
    <scope>NUCLEOTIDE SEQUENCE [LARGE SCALE GENOMIC DNA]</scope>
    <source>
        <strain evidence="1 2">200901122</strain>
    </source>
</reference>
<sequence>MVTYYAKVSKWSQKLTGNFAKGRRSQELRLIRNYWLFEKDPIF</sequence>
<gene>
    <name evidence="1" type="ORF">LEP1GSC125_2924</name>
</gene>
<accession>A0AA87SWN8</accession>
<evidence type="ECO:0000313" key="1">
    <source>
        <dbReference type="EMBL" id="EKS00349.1"/>
    </source>
</evidence>
<comment type="caution">
    <text evidence="1">The sequence shown here is derived from an EMBL/GenBank/DDBJ whole genome shotgun (WGS) entry which is preliminary data.</text>
</comment>
<evidence type="ECO:0000313" key="2">
    <source>
        <dbReference type="Proteomes" id="UP000001343"/>
    </source>
</evidence>
<dbReference type="AlphaFoldDB" id="A0AA87SWN8"/>
<dbReference type="EMBL" id="AKWM02000038">
    <property type="protein sequence ID" value="EKS00349.1"/>
    <property type="molecule type" value="Genomic_DNA"/>
</dbReference>
<dbReference type="Proteomes" id="UP000001343">
    <property type="component" value="Unassembled WGS sequence"/>
</dbReference>
<name>A0AA87SWN8_9LEPT</name>
<proteinExistence type="predicted"/>
<organism evidence="1 2">
    <name type="scientific">Leptospira mayottensis 200901122</name>
    <dbReference type="NCBI Taxonomy" id="1193010"/>
    <lineage>
        <taxon>Bacteria</taxon>
        <taxon>Pseudomonadati</taxon>
        <taxon>Spirochaetota</taxon>
        <taxon>Spirochaetia</taxon>
        <taxon>Leptospirales</taxon>
        <taxon>Leptospiraceae</taxon>
        <taxon>Leptospira</taxon>
    </lineage>
</organism>
<protein>
    <submittedName>
        <fullName evidence="1">Uncharacterized protein</fullName>
    </submittedName>
</protein>